<dbReference type="Proteomes" id="UP001283361">
    <property type="component" value="Unassembled WGS sequence"/>
</dbReference>
<evidence type="ECO:0000259" key="14">
    <source>
        <dbReference type="Pfam" id="PF02057"/>
    </source>
</evidence>
<keyword evidence="4" id="KW-0378">Hydrolase</keyword>
<evidence type="ECO:0000256" key="6">
    <source>
        <dbReference type="ARBA" id="ARBA00022963"/>
    </source>
</evidence>
<organism evidence="17 18">
    <name type="scientific">Elysia crispata</name>
    <name type="common">lettuce slug</name>
    <dbReference type="NCBI Taxonomy" id="231223"/>
    <lineage>
        <taxon>Eukaryota</taxon>
        <taxon>Metazoa</taxon>
        <taxon>Spiralia</taxon>
        <taxon>Lophotrochozoa</taxon>
        <taxon>Mollusca</taxon>
        <taxon>Gastropoda</taxon>
        <taxon>Heterobranchia</taxon>
        <taxon>Euthyneura</taxon>
        <taxon>Panpulmonata</taxon>
        <taxon>Sacoglossa</taxon>
        <taxon>Placobranchoidea</taxon>
        <taxon>Plakobranchidae</taxon>
        <taxon>Elysia</taxon>
    </lineage>
</organism>
<dbReference type="InterPro" id="IPR017853">
    <property type="entry name" value="GH"/>
</dbReference>
<sequence length="686" mass="76663">MALFHTLVTALCINCCIFAHALPSEKFSFLIDSVPDDDENYIVFDDTPGLGRQFEGIGAISGGGATSKLLVNYPKKQRDEILDYLFKPNFGASLQIFKVEIGGDAQSTDGTEASHMHEKGDENYQRGYEWWLMREAKKRNPNIKLYCLPWGFPGWLGQGTHNPYVNPQLTADYVVSWILGAKKVYNLTIDYVGIWNEKPYDVTYIKTLRKTLDRQGFTKTLIIAPDGSWDISADILKDQELASGIHAIGCHYPGTFSTTEARMTEKSLWASEDYSTYNDEVGGGCWARILNQNYVNGLMTSTISWNLVASYYNYLPFYRDGLMTAVEPWSGNYNVSTPIWMTAHTTQFVDIGWRYLSHDTGVGKLPDGGSYVSLTDAASGELTIIIETMSHDHSKCIRPSLPPYKVSPQTMTIFLEGSFAAVETMDVWYSKLAFDGTENIMFQKKQPLTFTDGKAQLSLGVDEIYTLSTIKTGNKGAHPNPPQSSPFPQVVADMFDEYPEYVEPNYLAPQVGSLEVRNVSGKRVARQTVLQRPVYWCNAETADKTISVIGDFDWPEMRFTVKFSIPANNGTFGVFVAVRVDRGGCQVQNAQGIFFFVFPTTRKFIVSSDFARKNVLKEGWLSSSTTGEHVIFLQVHKGVAIGKFDSRQAFNISAPETPKTGFAAVGTDNYGYIDLHQYLLQGPQTL</sequence>
<dbReference type="InterPro" id="IPR013785">
    <property type="entry name" value="Aldolase_TIM"/>
</dbReference>
<evidence type="ECO:0000256" key="8">
    <source>
        <dbReference type="ARBA" id="ARBA00023157"/>
    </source>
</evidence>
<dbReference type="GO" id="GO:0004336">
    <property type="term" value="F:galactosylceramidase activity"/>
    <property type="evidence" value="ECO:0007669"/>
    <property type="project" value="UniProtKB-EC"/>
</dbReference>
<evidence type="ECO:0000313" key="18">
    <source>
        <dbReference type="Proteomes" id="UP001283361"/>
    </source>
</evidence>
<name>A0AAE0ZDM6_9GAST</name>
<dbReference type="GO" id="GO:0016020">
    <property type="term" value="C:membrane"/>
    <property type="evidence" value="ECO:0007669"/>
    <property type="project" value="GOC"/>
</dbReference>
<dbReference type="InterPro" id="IPR049161">
    <property type="entry name" value="GH59_cat"/>
</dbReference>
<evidence type="ECO:0000256" key="7">
    <source>
        <dbReference type="ARBA" id="ARBA00023098"/>
    </source>
</evidence>
<feature type="domain" description="Glycosyl hydrolase family 59 C-terminal lectin" evidence="16">
    <location>
        <begin position="510"/>
        <end position="677"/>
    </location>
</feature>
<dbReference type="Gene3D" id="3.20.20.80">
    <property type="entry name" value="Glycosidases"/>
    <property type="match status" value="1"/>
</dbReference>
<keyword evidence="5" id="KW-0746">Sphingolipid metabolism</keyword>
<evidence type="ECO:0000256" key="10">
    <source>
        <dbReference type="ARBA" id="ARBA00023295"/>
    </source>
</evidence>
<evidence type="ECO:0000256" key="9">
    <source>
        <dbReference type="ARBA" id="ARBA00023180"/>
    </source>
</evidence>
<evidence type="ECO:0000256" key="1">
    <source>
        <dbReference type="ARBA" id="ARBA00005637"/>
    </source>
</evidence>
<dbReference type="Gene3D" id="3.20.20.70">
    <property type="entry name" value="Aldolase class I"/>
    <property type="match status" value="1"/>
</dbReference>
<reference evidence="17" key="1">
    <citation type="journal article" date="2023" name="G3 (Bethesda)">
        <title>A reference genome for the long-term kleptoplast-retaining sea slug Elysia crispata morphotype clarki.</title>
        <authorList>
            <person name="Eastman K.E."/>
            <person name="Pendleton A.L."/>
            <person name="Shaikh M.A."/>
            <person name="Suttiyut T."/>
            <person name="Ogas R."/>
            <person name="Tomko P."/>
            <person name="Gavelis G."/>
            <person name="Widhalm J.R."/>
            <person name="Wisecaver J.H."/>
        </authorList>
    </citation>
    <scope>NUCLEOTIDE SEQUENCE</scope>
    <source>
        <strain evidence="17">ECLA1</strain>
    </source>
</reference>
<keyword evidence="7" id="KW-0443">Lipid metabolism</keyword>
<evidence type="ECO:0000313" key="17">
    <source>
        <dbReference type="EMBL" id="KAK3766452.1"/>
    </source>
</evidence>
<dbReference type="FunFam" id="3.20.20.70:FF:000091">
    <property type="entry name" value="galactocerebrosidase precursor"/>
    <property type="match status" value="1"/>
</dbReference>
<keyword evidence="9" id="KW-0325">Glycoprotein</keyword>
<dbReference type="InterPro" id="IPR001286">
    <property type="entry name" value="Glyco_hydro_59"/>
</dbReference>
<evidence type="ECO:0000256" key="11">
    <source>
        <dbReference type="ARBA" id="ARBA00033098"/>
    </source>
</evidence>
<dbReference type="PANTHER" id="PTHR15172:SF1">
    <property type="entry name" value="GALACTOCEREBROSIDASE"/>
    <property type="match status" value="1"/>
</dbReference>
<feature type="signal peptide" evidence="13">
    <location>
        <begin position="1"/>
        <end position="21"/>
    </location>
</feature>
<dbReference type="Gene3D" id="2.60.120.560">
    <property type="entry name" value="Exo-inulinase, domain 1"/>
    <property type="match status" value="1"/>
</dbReference>
<evidence type="ECO:0000259" key="15">
    <source>
        <dbReference type="Pfam" id="PF17387"/>
    </source>
</evidence>
<proteinExistence type="inferred from homology"/>
<gene>
    <name evidence="17" type="ORF">RRG08_066151</name>
</gene>
<comment type="caution">
    <text evidence="17">The sequence shown here is derived from an EMBL/GenBank/DDBJ whole genome shotgun (WGS) entry which is preliminary data.</text>
</comment>
<evidence type="ECO:0000256" key="13">
    <source>
        <dbReference type="SAM" id="SignalP"/>
    </source>
</evidence>
<feature type="domain" description="Glycosyl hydrolase family 59 catalytic" evidence="14">
    <location>
        <begin position="54"/>
        <end position="347"/>
    </location>
</feature>
<evidence type="ECO:0000256" key="2">
    <source>
        <dbReference type="ARBA" id="ARBA00012657"/>
    </source>
</evidence>
<protein>
    <recommendedName>
        <fullName evidence="2">galactosylceramidase</fullName>
        <ecNumber evidence="2">3.2.1.46</ecNumber>
    </recommendedName>
    <alternativeName>
        <fullName evidence="11">Galactosylceramidase</fullName>
    </alternativeName>
</protein>
<keyword evidence="6" id="KW-0442">Lipid degradation</keyword>
<evidence type="ECO:0000256" key="12">
    <source>
        <dbReference type="PIRSR" id="PIRSR601286-50"/>
    </source>
</evidence>
<evidence type="ECO:0000259" key="16">
    <source>
        <dbReference type="Pfam" id="PF21708"/>
    </source>
</evidence>
<dbReference type="EMBL" id="JAWDGP010004229">
    <property type="protein sequence ID" value="KAK3766452.1"/>
    <property type="molecule type" value="Genomic_DNA"/>
</dbReference>
<dbReference type="InterPro" id="IPR035394">
    <property type="entry name" value="Glyco_hydro_59_dom"/>
</dbReference>
<dbReference type="AlphaFoldDB" id="A0AAE0ZDM6"/>
<feature type="chain" id="PRO_5041939255" description="galactosylceramidase" evidence="13">
    <location>
        <begin position="22"/>
        <end position="686"/>
    </location>
</feature>
<keyword evidence="10" id="KW-0326">Glycosidase</keyword>
<dbReference type="Pfam" id="PF02057">
    <property type="entry name" value="Glyco_hydro_59"/>
    <property type="match status" value="1"/>
</dbReference>
<dbReference type="PRINTS" id="PR00850">
    <property type="entry name" value="GLHYDRLASE59"/>
</dbReference>
<feature type="active site" description="Nucleophile" evidence="12">
    <location>
        <position position="272"/>
    </location>
</feature>
<dbReference type="FunFam" id="3.20.20.80:FF:000026">
    <property type="entry name" value="galactocerebrosidase precursor"/>
    <property type="match status" value="1"/>
</dbReference>
<evidence type="ECO:0000256" key="5">
    <source>
        <dbReference type="ARBA" id="ARBA00022919"/>
    </source>
</evidence>
<feature type="domain" description="Glycosyl hydrolase family 59 central" evidence="15">
    <location>
        <begin position="360"/>
        <end position="473"/>
    </location>
</feature>
<accession>A0AAE0ZDM6</accession>
<dbReference type="GO" id="GO:0006683">
    <property type="term" value="P:galactosylceramide catabolic process"/>
    <property type="evidence" value="ECO:0007669"/>
    <property type="project" value="InterPro"/>
</dbReference>
<evidence type="ECO:0000256" key="4">
    <source>
        <dbReference type="ARBA" id="ARBA00022801"/>
    </source>
</evidence>
<dbReference type="InterPro" id="IPR049162">
    <property type="entry name" value="GH59_C"/>
</dbReference>
<dbReference type="SUPFAM" id="SSF51445">
    <property type="entry name" value="(Trans)glycosidases"/>
    <property type="match status" value="1"/>
</dbReference>
<keyword evidence="18" id="KW-1185">Reference proteome</keyword>
<comment type="similarity">
    <text evidence="1">Belongs to the glycosyl hydrolase 59 family.</text>
</comment>
<dbReference type="Pfam" id="PF21708">
    <property type="entry name" value="Glyco_hydro_59_C"/>
    <property type="match status" value="1"/>
</dbReference>
<dbReference type="Pfam" id="PF17387">
    <property type="entry name" value="Glyco_hydro_59M"/>
    <property type="match status" value="1"/>
</dbReference>
<evidence type="ECO:0000256" key="3">
    <source>
        <dbReference type="ARBA" id="ARBA00022729"/>
    </source>
</evidence>
<dbReference type="GO" id="GO:0005764">
    <property type="term" value="C:lysosome"/>
    <property type="evidence" value="ECO:0007669"/>
    <property type="project" value="TreeGrafter"/>
</dbReference>
<feature type="active site" description="Proton donor/acceptor" evidence="12">
    <location>
        <position position="197"/>
    </location>
</feature>
<keyword evidence="3 13" id="KW-0732">Signal</keyword>
<dbReference type="EC" id="3.2.1.46" evidence="2"/>
<dbReference type="PANTHER" id="PTHR15172">
    <property type="entry name" value="GALACTOCEREBROSIDASE"/>
    <property type="match status" value="1"/>
</dbReference>
<keyword evidence="8" id="KW-1015">Disulfide bond</keyword>